<sequence length="56" mass="6875">MMKNNYLDDYPEDYEFEDYNDDTIEDEVLETVESLDYSQLDFIQNFVQKYVGSEEW</sequence>
<name>A0A8S5SX05_9CAUD</name>
<evidence type="ECO:0000313" key="1">
    <source>
        <dbReference type="EMBL" id="DAF55315.1"/>
    </source>
</evidence>
<organism evidence="1">
    <name type="scientific">Siphoviridae sp. ctZHD14</name>
    <dbReference type="NCBI Taxonomy" id="2827891"/>
    <lineage>
        <taxon>Viruses</taxon>
        <taxon>Duplodnaviria</taxon>
        <taxon>Heunggongvirae</taxon>
        <taxon>Uroviricota</taxon>
        <taxon>Caudoviricetes</taxon>
    </lineage>
</organism>
<accession>A0A8S5SX05</accession>
<protein>
    <submittedName>
        <fullName evidence="1">Uncharacterized protein</fullName>
    </submittedName>
</protein>
<reference evidence="1" key="1">
    <citation type="journal article" date="2021" name="Proc. Natl. Acad. Sci. U.S.A.">
        <title>A Catalog of Tens of Thousands of Viruses from Human Metagenomes Reveals Hidden Associations with Chronic Diseases.</title>
        <authorList>
            <person name="Tisza M.J."/>
            <person name="Buck C.B."/>
        </authorList>
    </citation>
    <scope>NUCLEOTIDE SEQUENCE</scope>
    <source>
        <strain evidence="1">CtZHD14</strain>
    </source>
</reference>
<proteinExistence type="predicted"/>
<dbReference type="EMBL" id="BK032687">
    <property type="protein sequence ID" value="DAF55315.1"/>
    <property type="molecule type" value="Genomic_DNA"/>
</dbReference>